<dbReference type="InterPro" id="IPR049174">
    <property type="entry name" value="Beta-AFase-like"/>
</dbReference>
<proteinExistence type="predicted"/>
<evidence type="ECO:0000313" key="2">
    <source>
        <dbReference type="EMBL" id="SVE56530.1"/>
    </source>
</evidence>
<dbReference type="EMBL" id="UINC01226162">
    <property type="protein sequence ID" value="SVE56530.1"/>
    <property type="molecule type" value="Genomic_DNA"/>
</dbReference>
<evidence type="ECO:0000259" key="1">
    <source>
        <dbReference type="Pfam" id="PF20736"/>
    </source>
</evidence>
<sequence>MRIPYWSQRTQVRVNGQSVSGVAAGSYLNLRRSWKKGDFIELRIDMRPHIWVGEKECRGRSSLYRGPILLTYDRRYNDMDPDQVPALMANKLGLRTVRSPAGTPEPMVMTKLKGAHGKTVYLCDFASAGEGGSPYLSWLHVKGMEKVRYSRANPLRSGRP</sequence>
<dbReference type="PANTHER" id="PTHR43465">
    <property type="entry name" value="DUF1680 DOMAIN PROTEIN (AFU_ORTHOLOGUE AFUA_1G08910)"/>
    <property type="match status" value="1"/>
</dbReference>
<feature type="domain" description="Non-reducing end beta-L-arabinofuranosidase-like GH127 middle" evidence="1">
    <location>
        <begin position="1"/>
        <end position="46"/>
    </location>
</feature>
<accession>A0A383EJM9</accession>
<organism evidence="2">
    <name type="scientific">marine metagenome</name>
    <dbReference type="NCBI Taxonomy" id="408172"/>
    <lineage>
        <taxon>unclassified sequences</taxon>
        <taxon>metagenomes</taxon>
        <taxon>ecological metagenomes</taxon>
    </lineage>
</organism>
<dbReference type="AlphaFoldDB" id="A0A383EJM9"/>
<dbReference type="InterPro" id="IPR049046">
    <property type="entry name" value="Beta-AFase-like_GH127_middle"/>
</dbReference>
<dbReference type="PANTHER" id="PTHR43465:SF2">
    <property type="entry name" value="DUF1680 DOMAIN PROTEIN (AFU_ORTHOLOGUE AFUA_1G08910)"/>
    <property type="match status" value="1"/>
</dbReference>
<name>A0A383EJM9_9ZZZZ</name>
<dbReference type="Pfam" id="PF20736">
    <property type="entry name" value="Glyco_hydro127M"/>
    <property type="match status" value="1"/>
</dbReference>
<reference evidence="2" key="1">
    <citation type="submission" date="2018-05" db="EMBL/GenBank/DDBJ databases">
        <authorList>
            <person name="Lanie J.A."/>
            <person name="Ng W.-L."/>
            <person name="Kazmierczak K.M."/>
            <person name="Andrzejewski T.M."/>
            <person name="Davidsen T.M."/>
            <person name="Wayne K.J."/>
            <person name="Tettelin H."/>
            <person name="Glass J.I."/>
            <person name="Rusch D."/>
            <person name="Podicherti R."/>
            <person name="Tsui H.-C.T."/>
            <person name="Winkler M.E."/>
        </authorList>
    </citation>
    <scope>NUCLEOTIDE SEQUENCE</scope>
</reference>
<protein>
    <recommendedName>
        <fullName evidence="1">Non-reducing end beta-L-arabinofuranosidase-like GH127 middle domain-containing protein</fullName>
    </recommendedName>
</protein>
<gene>
    <name evidence="2" type="ORF">METZ01_LOCUS509384</name>
</gene>